<comment type="caution">
    <text evidence="2">The sequence shown here is derived from an EMBL/GenBank/DDBJ whole genome shotgun (WGS) entry which is preliminary data.</text>
</comment>
<gene>
    <name evidence="2" type="ORF">CR513_43326</name>
</gene>
<feature type="domain" description="Integrase zinc-binding" evidence="1">
    <location>
        <begin position="50"/>
        <end position="100"/>
    </location>
</feature>
<dbReference type="Pfam" id="PF17921">
    <property type="entry name" value="Integrase_H2C2"/>
    <property type="match status" value="1"/>
</dbReference>
<organism evidence="2 3">
    <name type="scientific">Mucuna pruriens</name>
    <name type="common">Velvet bean</name>
    <name type="synonym">Dolichos pruriens</name>
    <dbReference type="NCBI Taxonomy" id="157652"/>
    <lineage>
        <taxon>Eukaryota</taxon>
        <taxon>Viridiplantae</taxon>
        <taxon>Streptophyta</taxon>
        <taxon>Embryophyta</taxon>
        <taxon>Tracheophyta</taxon>
        <taxon>Spermatophyta</taxon>
        <taxon>Magnoliopsida</taxon>
        <taxon>eudicotyledons</taxon>
        <taxon>Gunneridae</taxon>
        <taxon>Pentapetalae</taxon>
        <taxon>rosids</taxon>
        <taxon>fabids</taxon>
        <taxon>Fabales</taxon>
        <taxon>Fabaceae</taxon>
        <taxon>Papilionoideae</taxon>
        <taxon>50 kb inversion clade</taxon>
        <taxon>NPAAA clade</taxon>
        <taxon>indigoferoid/millettioid clade</taxon>
        <taxon>Phaseoleae</taxon>
        <taxon>Mucuna</taxon>
    </lineage>
</organism>
<dbReference type="InterPro" id="IPR041588">
    <property type="entry name" value="Integrase_H2C2"/>
</dbReference>
<keyword evidence="3" id="KW-1185">Reference proteome</keyword>
<dbReference type="EMBL" id="QJKJ01009421">
    <property type="protein sequence ID" value="RDX76667.1"/>
    <property type="molecule type" value="Genomic_DNA"/>
</dbReference>
<reference evidence="2" key="1">
    <citation type="submission" date="2018-05" db="EMBL/GenBank/DDBJ databases">
        <title>Draft genome of Mucuna pruriens seed.</title>
        <authorList>
            <person name="Nnadi N.E."/>
            <person name="Vos R."/>
            <person name="Hasami M.H."/>
            <person name="Devisetty U.K."/>
            <person name="Aguiy J.C."/>
        </authorList>
    </citation>
    <scope>NUCLEOTIDE SEQUENCE [LARGE SCALE GENOMIC DNA]</scope>
    <source>
        <strain evidence="2">JCA_2017</strain>
    </source>
</reference>
<sequence length="100" mass="12173">MKFPCCFHIPARAYKEKLESEAKYYVWDNPYLWRFYNDQITRKSIPGDKFLLVLHFYHFAPRGGHYGSTWTTQKVLDCGFYWPTIYRDAHKFVLTYEQCQ</sequence>
<dbReference type="Proteomes" id="UP000257109">
    <property type="component" value="Unassembled WGS sequence"/>
</dbReference>
<feature type="non-terminal residue" evidence="2">
    <location>
        <position position="1"/>
    </location>
</feature>
<evidence type="ECO:0000313" key="2">
    <source>
        <dbReference type="EMBL" id="RDX76667.1"/>
    </source>
</evidence>
<evidence type="ECO:0000259" key="1">
    <source>
        <dbReference type="Pfam" id="PF17921"/>
    </source>
</evidence>
<proteinExistence type="predicted"/>
<dbReference type="AlphaFoldDB" id="A0A371FED1"/>
<dbReference type="OrthoDB" id="1739170at2759"/>
<name>A0A371FED1_MUCPR</name>
<evidence type="ECO:0000313" key="3">
    <source>
        <dbReference type="Proteomes" id="UP000257109"/>
    </source>
</evidence>
<protein>
    <recommendedName>
        <fullName evidence="1">Integrase zinc-binding domain-containing protein</fullName>
    </recommendedName>
</protein>
<dbReference type="Gene3D" id="1.10.340.70">
    <property type="match status" value="1"/>
</dbReference>
<accession>A0A371FED1</accession>